<keyword evidence="2" id="KW-1185">Reference proteome</keyword>
<evidence type="ECO:0000313" key="1">
    <source>
        <dbReference type="EMBL" id="QGH71919.1"/>
    </source>
</evidence>
<dbReference type="EMBL" id="MN642089">
    <property type="protein sequence ID" value="QGH71919.1"/>
    <property type="molecule type" value="Genomic_DNA"/>
</dbReference>
<name>A0A6B7ZF35_9CAUD</name>
<sequence length="89" mass="10177">MQVIKIVNGETTVVGDSKFTHGYLASVTLEDGERRTYHKPTYPGEYDWKTAANINYNYDGMLLNLKFIIEEKSIKGGGYGWKECEFVVF</sequence>
<proteinExistence type="predicted"/>
<organism evidence="1 2">
    <name type="scientific">Klebsiella phage N1M2</name>
    <dbReference type="NCBI Taxonomy" id="2664939"/>
    <lineage>
        <taxon>Viruses</taxon>
        <taxon>Duplodnaviria</taxon>
        <taxon>Heunggongvirae</taxon>
        <taxon>Uroviricota</taxon>
        <taxon>Caudoviricetes</taxon>
        <taxon>Chimalliviridae</taxon>
        <taxon>Nimduovirus</taxon>
        <taxon>Nimduovirus N1M2</taxon>
    </lineage>
</organism>
<accession>A0A6B7ZF35</accession>
<reference evidence="1 2" key="1">
    <citation type="submission" date="2019-11" db="EMBL/GenBank/DDBJ databases">
        <authorList>
            <person name="Lewis R."/>
            <person name="Clooney A.G."/>
            <person name="Stockdale S.R."/>
            <person name="Buttimer C."/>
            <person name="Draper L.A."/>
            <person name="Ross R.P."/>
            <person name="Hill C."/>
        </authorList>
    </citation>
    <scope>NUCLEOTIDE SEQUENCE [LARGE SCALE GENOMIC DNA]</scope>
</reference>
<dbReference type="Proteomes" id="UP000464669">
    <property type="component" value="Segment"/>
</dbReference>
<protein>
    <submittedName>
        <fullName evidence="1">Uncharacterized protein</fullName>
    </submittedName>
</protein>
<gene>
    <name evidence="1" type="ORF">N1M2_56</name>
</gene>
<evidence type="ECO:0000313" key="2">
    <source>
        <dbReference type="Proteomes" id="UP000464669"/>
    </source>
</evidence>